<accession>A0ABU2NWI0</accession>
<dbReference type="SUPFAM" id="SSF52540">
    <property type="entry name" value="P-loop containing nucleoside triphosphate hydrolases"/>
    <property type="match status" value="1"/>
</dbReference>
<dbReference type="PANTHER" id="PTHR16305">
    <property type="entry name" value="TESTICULAR SOLUBLE ADENYLYL CYCLASE"/>
    <property type="match status" value="1"/>
</dbReference>
<dbReference type="Gene3D" id="1.10.10.10">
    <property type="entry name" value="Winged helix-like DNA-binding domain superfamily/Winged helix DNA-binding domain"/>
    <property type="match status" value="1"/>
</dbReference>
<dbReference type="EMBL" id="JAVREQ010000021">
    <property type="protein sequence ID" value="MDT0381344.1"/>
    <property type="molecule type" value="Genomic_DNA"/>
</dbReference>
<comment type="caution">
    <text evidence="4">The sequence shown here is derived from an EMBL/GenBank/DDBJ whole genome shotgun (WGS) entry which is preliminary data.</text>
</comment>
<organism evidence="4 5">
    <name type="scientific">Streptomyces hazeniae</name>
    <dbReference type="NCBI Taxonomy" id="3075538"/>
    <lineage>
        <taxon>Bacteria</taxon>
        <taxon>Bacillati</taxon>
        <taxon>Actinomycetota</taxon>
        <taxon>Actinomycetes</taxon>
        <taxon>Kitasatosporales</taxon>
        <taxon>Streptomycetaceae</taxon>
        <taxon>Streptomyces</taxon>
    </lineage>
</organism>
<dbReference type="Pfam" id="PF13191">
    <property type="entry name" value="AAA_16"/>
    <property type="match status" value="1"/>
</dbReference>
<feature type="domain" description="HTH luxR-type" evidence="3">
    <location>
        <begin position="905"/>
        <end position="969"/>
    </location>
</feature>
<dbReference type="PROSITE" id="PS50043">
    <property type="entry name" value="HTH_LUXR_2"/>
    <property type="match status" value="1"/>
</dbReference>
<dbReference type="SMART" id="SM00421">
    <property type="entry name" value="HTH_LUXR"/>
    <property type="match status" value="1"/>
</dbReference>
<evidence type="ECO:0000313" key="5">
    <source>
        <dbReference type="Proteomes" id="UP001183414"/>
    </source>
</evidence>
<dbReference type="InterPro" id="IPR016032">
    <property type="entry name" value="Sig_transdc_resp-reg_C-effctor"/>
</dbReference>
<evidence type="ECO:0000256" key="2">
    <source>
        <dbReference type="ARBA" id="ARBA00022840"/>
    </source>
</evidence>
<keyword evidence="5" id="KW-1185">Reference proteome</keyword>
<evidence type="ECO:0000256" key="1">
    <source>
        <dbReference type="ARBA" id="ARBA00022741"/>
    </source>
</evidence>
<proteinExistence type="predicted"/>
<gene>
    <name evidence="4" type="ORF">RM572_21535</name>
</gene>
<sequence>MQPQVPQTVGREEELARLQSLVHSGSAGRGRSVFLVGEGGIGKSRLAAEATGRAVGAGMRVMTGRGSTIGPMLPFRPLTEALMSLFRTGPPVEESGLGPYRPVLGRLVPDWSTGEHGDESLVVLAEAVLRLLAVVGRDGGCMLVLEDLHDADTETLVVVEYLIDNLSQLPVALLVTTRAEPCPALDLARSAAQRRSGELLALRPLTEGQVVSMVASSLGTEPDQVPRAVVERLWQDSAGNPFLVEELLHGLVNSGSLVQGADGWRAIGPQRTAVPSTLVQGIARRTDRLGPQGRELLSAAAVLGRRFPLSVLQRTTEIDDRSLLSHLHAGVAAQLVVPDDPAPDWYAFRHPLTAEALLAQLTSFERASLSRRAADAAESLHPALDGEWCALVAALRRDAGETDVAARLFTEAGRRALDRGAVQSAISLLEGADELLADGRDTTARADTLQVLLPALAEAGELDRALRLAETLHDTVGTGVAASRLADLHTRLARIAHLAGRGADGEAQVAEARRLLSATPGSEHTASVDVVAAHLALDAPGADRTQHAEKLARAAVASASLPEAPLPHVACQAWEILGVLARERDLSEAADCFERARSTAEEHGLTIPRLYAMVHLGGSQWLADGETSVLQTARAEAARVGAVVITLTIDAITVLHDILRGRLDQAAAHADACLETATRLRLAPVARYLLMARSVAAAHCGDRAGMERAEEEFARWEGAGSHEEPLQLGLARVFCALLEEDRERALRDLDRVRSREEDGPTRFHLGGRHGLRILLDVLSGDAGWDRYIEASATSAGRMRWNRQFVELAHAVLLGRDGRGEEAAEAVAEGVRHAESFPVARHLGLRLVAEAALDGGWGDPVTWLREAEECFHGRDVPAVAGACRALLRRSGVSVRQRRSGTDRIPAALRARGVTVREYEVFQLLPERLSNKGIAARLYISPRTVEKHVAQLIAKMEVRDREQLCAVAADT</sequence>
<evidence type="ECO:0000259" key="3">
    <source>
        <dbReference type="PROSITE" id="PS50043"/>
    </source>
</evidence>
<dbReference type="PRINTS" id="PR00038">
    <property type="entry name" value="HTHLUXR"/>
</dbReference>
<dbReference type="PANTHER" id="PTHR16305:SF35">
    <property type="entry name" value="TRANSCRIPTIONAL ACTIVATOR DOMAIN"/>
    <property type="match status" value="1"/>
</dbReference>
<name>A0ABU2NWI0_9ACTN</name>
<dbReference type="InterPro" id="IPR027417">
    <property type="entry name" value="P-loop_NTPase"/>
</dbReference>
<dbReference type="InterPro" id="IPR000792">
    <property type="entry name" value="Tscrpt_reg_LuxR_C"/>
</dbReference>
<dbReference type="Pfam" id="PF00196">
    <property type="entry name" value="GerE"/>
    <property type="match status" value="1"/>
</dbReference>
<evidence type="ECO:0000313" key="4">
    <source>
        <dbReference type="EMBL" id="MDT0381344.1"/>
    </source>
</evidence>
<dbReference type="InterPro" id="IPR036388">
    <property type="entry name" value="WH-like_DNA-bd_sf"/>
</dbReference>
<dbReference type="Gene3D" id="3.40.50.300">
    <property type="entry name" value="P-loop containing nucleotide triphosphate hydrolases"/>
    <property type="match status" value="1"/>
</dbReference>
<dbReference type="RefSeq" id="WP_311675027.1">
    <property type="nucleotide sequence ID" value="NZ_JAVREQ010000021.1"/>
</dbReference>
<dbReference type="Proteomes" id="UP001183414">
    <property type="component" value="Unassembled WGS sequence"/>
</dbReference>
<dbReference type="InterPro" id="IPR041664">
    <property type="entry name" value="AAA_16"/>
</dbReference>
<keyword evidence="2" id="KW-0067">ATP-binding</keyword>
<protein>
    <submittedName>
        <fullName evidence="4">AAA family ATPase</fullName>
    </submittedName>
</protein>
<dbReference type="CDD" id="cd06170">
    <property type="entry name" value="LuxR_C_like"/>
    <property type="match status" value="1"/>
</dbReference>
<reference evidence="5" key="1">
    <citation type="submission" date="2023-07" db="EMBL/GenBank/DDBJ databases">
        <title>30 novel species of actinomycetes from the DSMZ collection.</title>
        <authorList>
            <person name="Nouioui I."/>
        </authorList>
    </citation>
    <scope>NUCLEOTIDE SEQUENCE [LARGE SCALE GENOMIC DNA]</scope>
    <source>
        <strain evidence="5">DSM 42041</strain>
    </source>
</reference>
<dbReference type="SUPFAM" id="SSF46894">
    <property type="entry name" value="C-terminal effector domain of the bipartite response regulators"/>
    <property type="match status" value="1"/>
</dbReference>
<keyword evidence="1" id="KW-0547">Nucleotide-binding</keyword>